<evidence type="ECO:0000313" key="2">
    <source>
        <dbReference type="Proteomes" id="UP000789525"/>
    </source>
</evidence>
<evidence type="ECO:0000313" key="1">
    <source>
        <dbReference type="EMBL" id="CAG8606052.1"/>
    </source>
</evidence>
<sequence length="236" mass="26379">MPLIIMCGIPSSGKTTCAKKVERYFVDKFASQEKTGLVHLINDESLGIKKDSYKASLAQQIDTRIEEKKTRASLISAVERLISKDSLLIADGMNYIKGFRYQLYCIARAIGTPHCVVYCGTPVDAARKWNSGRGEEGYETSLFDELVSRFEEPDDRNRWDSPLFTVIYDDEALPLEGIWDAVIVRKAKPPNLSTVAKPISETNYLYELEKITQEIVNAVLEAQKHDVGAGAVTIPN</sequence>
<proteinExistence type="predicted"/>
<protein>
    <submittedName>
        <fullName evidence="1">2446_t:CDS:1</fullName>
    </submittedName>
</protein>
<organism evidence="1 2">
    <name type="scientific">Acaulospora colombiana</name>
    <dbReference type="NCBI Taxonomy" id="27376"/>
    <lineage>
        <taxon>Eukaryota</taxon>
        <taxon>Fungi</taxon>
        <taxon>Fungi incertae sedis</taxon>
        <taxon>Mucoromycota</taxon>
        <taxon>Glomeromycotina</taxon>
        <taxon>Glomeromycetes</taxon>
        <taxon>Diversisporales</taxon>
        <taxon>Acaulosporaceae</taxon>
        <taxon>Acaulospora</taxon>
    </lineage>
</organism>
<comment type="caution">
    <text evidence="1">The sequence shown here is derived from an EMBL/GenBank/DDBJ whole genome shotgun (WGS) entry which is preliminary data.</text>
</comment>
<gene>
    <name evidence="1" type="ORF">ACOLOM_LOCUS6857</name>
</gene>
<keyword evidence="2" id="KW-1185">Reference proteome</keyword>
<feature type="non-terminal residue" evidence="1">
    <location>
        <position position="236"/>
    </location>
</feature>
<dbReference type="Proteomes" id="UP000789525">
    <property type="component" value="Unassembled WGS sequence"/>
</dbReference>
<accession>A0ACA9MQS3</accession>
<dbReference type="EMBL" id="CAJVPT010014615">
    <property type="protein sequence ID" value="CAG8606052.1"/>
    <property type="molecule type" value="Genomic_DNA"/>
</dbReference>
<reference evidence="1" key="1">
    <citation type="submission" date="2021-06" db="EMBL/GenBank/DDBJ databases">
        <authorList>
            <person name="Kallberg Y."/>
            <person name="Tangrot J."/>
            <person name="Rosling A."/>
        </authorList>
    </citation>
    <scope>NUCLEOTIDE SEQUENCE</scope>
    <source>
        <strain evidence="1">CL356</strain>
    </source>
</reference>
<name>A0ACA9MQS3_9GLOM</name>